<evidence type="ECO:0000256" key="2">
    <source>
        <dbReference type="ARBA" id="ARBA00023157"/>
    </source>
</evidence>
<reference evidence="5 6" key="1">
    <citation type="submission" date="2016-11" db="EMBL/GenBank/DDBJ databases">
        <authorList>
            <person name="Jaros S."/>
            <person name="Januszkiewicz K."/>
            <person name="Wedrychowicz H."/>
        </authorList>
    </citation>
    <scope>NUCLEOTIDE SEQUENCE [LARGE SCALE GENOMIC DNA]</scope>
</reference>
<dbReference type="PANTHER" id="PTHR31836">
    <property type="match status" value="1"/>
</dbReference>
<dbReference type="InterPro" id="IPR036908">
    <property type="entry name" value="RlpA-like_sf"/>
</dbReference>
<dbReference type="SUPFAM" id="SSF50685">
    <property type="entry name" value="Barwin-like endoglucanases"/>
    <property type="match status" value="1"/>
</dbReference>
<dbReference type="AlphaFoldDB" id="A0A2X0MHN1"/>
<dbReference type="CDD" id="cd22191">
    <property type="entry name" value="DPBB_RlpA_EXP_N-like"/>
    <property type="match status" value="1"/>
</dbReference>
<keyword evidence="6" id="KW-1185">Reference proteome</keyword>
<dbReference type="PANTHER" id="PTHR31836:SF24">
    <property type="entry name" value="RLPA-LIKE PROTEIN DOUBLE-PSI BETA-BARREL DOMAIN-CONTAINING PROTEIN"/>
    <property type="match status" value="1"/>
</dbReference>
<keyword evidence="1 4" id="KW-0732">Signal</keyword>
<dbReference type="InterPro" id="IPR051477">
    <property type="entry name" value="Expansin_CellWall"/>
</dbReference>
<evidence type="ECO:0000313" key="6">
    <source>
        <dbReference type="Proteomes" id="UP000249464"/>
    </source>
</evidence>
<organism evidence="5 6">
    <name type="scientific">Microbotryum silenes-dioicae</name>
    <dbReference type="NCBI Taxonomy" id="796604"/>
    <lineage>
        <taxon>Eukaryota</taxon>
        <taxon>Fungi</taxon>
        <taxon>Dikarya</taxon>
        <taxon>Basidiomycota</taxon>
        <taxon>Pucciniomycotina</taxon>
        <taxon>Microbotryomycetes</taxon>
        <taxon>Microbotryales</taxon>
        <taxon>Microbotryaceae</taxon>
        <taxon>Microbotryum</taxon>
    </lineage>
</organism>
<sequence>MVVAAPFISALLALAPLVAEAVALPAIKNSLFQRDTNDGYPVLRDLRKRAITCDADSDCDELTIPANAFAVCPGSICSYRCNEGYAFNFWPEPSCVIDGNSLASARILAVVVHSSSSTAAAAKTAAEVSVQTDAATTAAAATTSAAAAVAAATTAAAAATTPSRAASASASASAASGLAAAATTAAASRTAAATTAAASRAAASIVAQVVTSIVTVTAEPVTITVLATPTAASAAAVKTVTVTVSVNTGSGSSSSNDSYVYSSGGNVATNVGSSQPLNYTIPLSLPANTSIIAANIAQNNITGFGAQNLSNNTGAIASWFRTNNSADSTNGHSWCYNPYNDSMPGFAPSYKTMVSNYGGDPIKAGEAYCGLEAIFYTPDGRNMTLYVIDAFDDKWVKTPSSVDVVIGAFPELMGARPASKNDVIMDVKWHFTGNRSTDYIFNNGKNAGTASSSSASTSSSSTTTTDSAGDVAAAPSTTKGNFTAAYNGTATYFEQKGVAGNCGQVNLDSTPLVALTTQMYSAGQNCGREVRICATDTSKCVDAVVADSCPTCLDAQDLDLSVAAFKALGNSLSDGVISMVWNYIS</sequence>
<dbReference type="CDD" id="cd00033">
    <property type="entry name" value="CCP"/>
    <property type="match status" value="1"/>
</dbReference>
<gene>
    <name evidence="5" type="primary">BQ5605_C031g10908</name>
    <name evidence="5" type="ORF">BQ5605_C031G10908</name>
</gene>
<keyword evidence="2" id="KW-1015">Disulfide bond</keyword>
<dbReference type="EMBL" id="FQNC01000068">
    <property type="protein sequence ID" value="SGZ05997.1"/>
    <property type="molecule type" value="Genomic_DNA"/>
</dbReference>
<proteinExistence type="predicted"/>
<dbReference type="InterPro" id="IPR000436">
    <property type="entry name" value="Sushi_SCR_CCP_dom"/>
</dbReference>
<feature type="region of interest" description="Disordered" evidence="3">
    <location>
        <begin position="449"/>
        <end position="473"/>
    </location>
</feature>
<evidence type="ECO:0000313" key="5">
    <source>
        <dbReference type="EMBL" id="SGZ05997.1"/>
    </source>
</evidence>
<protein>
    <submittedName>
        <fullName evidence="5">BQ5605_C031g10908 protein</fullName>
    </submittedName>
</protein>
<evidence type="ECO:0000256" key="1">
    <source>
        <dbReference type="ARBA" id="ARBA00022729"/>
    </source>
</evidence>
<name>A0A2X0MHN1_9BASI</name>
<feature type="signal peptide" evidence="4">
    <location>
        <begin position="1"/>
        <end position="23"/>
    </location>
</feature>
<dbReference type="Gene3D" id="2.40.40.10">
    <property type="entry name" value="RlpA-like domain"/>
    <property type="match status" value="1"/>
</dbReference>
<accession>A0A2X0MHN1</accession>
<evidence type="ECO:0000256" key="4">
    <source>
        <dbReference type="SAM" id="SignalP"/>
    </source>
</evidence>
<feature type="chain" id="PRO_5015861645" evidence="4">
    <location>
        <begin position="24"/>
        <end position="585"/>
    </location>
</feature>
<dbReference type="Proteomes" id="UP000249464">
    <property type="component" value="Unassembled WGS sequence"/>
</dbReference>
<evidence type="ECO:0000256" key="3">
    <source>
        <dbReference type="SAM" id="MobiDB-lite"/>
    </source>
</evidence>